<evidence type="ECO:0000313" key="3">
    <source>
        <dbReference type="Proteomes" id="UP001056336"/>
    </source>
</evidence>
<name>A0ABY4R0F6_9ACTN</name>
<feature type="compositionally biased region" description="Basic and acidic residues" evidence="1">
    <location>
        <begin position="1"/>
        <end position="27"/>
    </location>
</feature>
<gene>
    <name evidence="2" type="ORF">M6D93_04325</name>
</gene>
<proteinExistence type="predicted"/>
<keyword evidence="3" id="KW-1185">Reference proteome</keyword>
<evidence type="ECO:0000313" key="2">
    <source>
        <dbReference type="EMBL" id="UQX89234.1"/>
    </source>
</evidence>
<dbReference type="Proteomes" id="UP001056336">
    <property type="component" value="Chromosome"/>
</dbReference>
<reference evidence="2" key="2">
    <citation type="submission" date="2022-05" db="EMBL/GenBank/DDBJ databases">
        <authorList>
            <person name="Kim J.-S."/>
            <person name="Lee K."/>
            <person name="Suh M."/>
            <person name="Eom M."/>
            <person name="Kim J.-S."/>
            <person name="Kim D.-S."/>
            <person name="Ko S.-H."/>
            <person name="Shin Y."/>
            <person name="Lee J.-S."/>
        </authorList>
    </citation>
    <scope>NUCLEOTIDE SEQUENCE</scope>
    <source>
        <strain evidence="2">N237</strain>
    </source>
</reference>
<dbReference type="RefSeq" id="WP_249773130.1">
    <property type="nucleotide sequence ID" value="NZ_CP097332.1"/>
</dbReference>
<sequence>MGENTEHCTEHSDDHPDVGSVDADERTSVSSSSSSDKSARRHLREEVLPSVTSDERNVGWGDEESRYGDDWYYTERPPHHG</sequence>
<reference evidence="2" key="1">
    <citation type="journal article" date="2018" name="Int. J. Syst. Evol. Microbiol.">
        <title>Jatrophihabitans telluris sp. nov., isolated from sediment soil of lava forest wetlands and the emended description of the genus Jatrophihabitans.</title>
        <authorList>
            <person name="Lee K.C."/>
            <person name="Suh M.K."/>
            <person name="Eom M.K."/>
            <person name="Kim K.K."/>
            <person name="Kim J.S."/>
            <person name="Kim D.S."/>
            <person name="Ko S.H."/>
            <person name="Shin Y.K."/>
            <person name="Lee J.S."/>
        </authorList>
    </citation>
    <scope>NUCLEOTIDE SEQUENCE</scope>
    <source>
        <strain evidence="2">N237</strain>
    </source>
</reference>
<feature type="region of interest" description="Disordered" evidence="1">
    <location>
        <begin position="1"/>
        <end position="81"/>
    </location>
</feature>
<evidence type="ECO:0000256" key="1">
    <source>
        <dbReference type="SAM" id="MobiDB-lite"/>
    </source>
</evidence>
<accession>A0ABY4R0F6</accession>
<dbReference type="EMBL" id="CP097332">
    <property type="protein sequence ID" value="UQX89234.1"/>
    <property type="molecule type" value="Genomic_DNA"/>
</dbReference>
<feature type="compositionally biased region" description="Basic and acidic residues" evidence="1">
    <location>
        <begin position="43"/>
        <end position="69"/>
    </location>
</feature>
<protein>
    <submittedName>
        <fullName evidence="2">Uncharacterized protein</fullName>
    </submittedName>
</protein>
<organism evidence="2 3">
    <name type="scientific">Jatrophihabitans telluris</name>
    <dbReference type="NCBI Taxonomy" id="2038343"/>
    <lineage>
        <taxon>Bacteria</taxon>
        <taxon>Bacillati</taxon>
        <taxon>Actinomycetota</taxon>
        <taxon>Actinomycetes</taxon>
        <taxon>Jatrophihabitantales</taxon>
        <taxon>Jatrophihabitantaceae</taxon>
        <taxon>Jatrophihabitans</taxon>
    </lineage>
</organism>